<gene>
    <name evidence="1" type="ORF">J2771_003296</name>
</gene>
<dbReference type="RefSeq" id="WP_307013107.1">
    <property type="nucleotide sequence ID" value="NZ_JAUSQP010000007.1"/>
</dbReference>
<dbReference type="AlphaFoldDB" id="A0ABD5ARP4"/>
<dbReference type="SUPFAM" id="SSF53756">
    <property type="entry name" value="UDP-Glycosyltransferase/glycogen phosphorylase"/>
    <property type="match status" value="1"/>
</dbReference>
<sequence length="360" mass="42018">MKNIIFHCPFPLDNKAKSASGIRPIKMLNAFRSLGYNIDLVVGYSDERRIAIKKIKEKIQNGYSYSFVYSESSTMPTALTDPHHLPLNPFLDFNFFNFLKKNNIRIGLFYRDIHWKFDHYGIGLSWYKKQLALFFYYFDLKQYNKLVDVFYLPSMQMGKYIDYIDTIKFKALPPAHDLSNYGDLTPVSNIINLLYVGGIGENYKLNKLFEAMILIPNINLTICTREADWEKNKDKYTVIPKNIRIVHESGKGLDELYRTSHIALLFVEPKDYWDFAVPFKLFEYIGRNKPIICCKNTWTGDFVEEKNIGWVIDYNVQAFVDLLSNLNPSSIIDSTEKVIEIKGNESWISRAEQVIHDLNN</sequence>
<accession>A0ABD5ARP4</accession>
<dbReference type="EMBL" id="JAUSQP010000007">
    <property type="protein sequence ID" value="MDP9804988.1"/>
    <property type="molecule type" value="Genomic_DNA"/>
</dbReference>
<dbReference type="Proteomes" id="UP001240164">
    <property type="component" value="Unassembled WGS sequence"/>
</dbReference>
<proteinExistence type="predicted"/>
<name>A0ABD5ARP4_ACICA</name>
<organism evidence="1 2">
    <name type="scientific">Acinetobacter calcoaceticus</name>
    <dbReference type="NCBI Taxonomy" id="471"/>
    <lineage>
        <taxon>Bacteria</taxon>
        <taxon>Pseudomonadati</taxon>
        <taxon>Pseudomonadota</taxon>
        <taxon>Gammaproteobacteria</taxon>
        <taxon>Moraxellales</taxon>
        <taxon>Moraxellaceae</taxon>
        <taxon>Acinetobacter</taxon>
        <taxon>Acinetobacter calcoaceticus/baumannii complex</taxon>
    </lineage>
</organism>
<evidence type="ECO:0000313" key="1">
    <source>
        <dbReference type="EMBL" id="MDP9804988.1"/>
    </source>
</evidence>
<comment type="caution">
    <text evidence="1">The sequence shown here is derived from an EMBL/GenBank/DDBJ whole genome shotgun (WGS) entry which is preliminary data.</text>
</comment>
<reference evidence="1 2" key="1">
    <citation type="submission" date="2023-07" db="EMBL/GenBank/DDBJ databases">
        <title>Sorghum-associated microbial communities from plants grown in Nebraska, USA.</title>
        <authorList>
            <person name="Schachtman D."/>
        </authorList>
    </citation>
    <scope>NUCLEOTIDE SEQUENCE [LARGE SCALE GENOMIC DNA]</scope>
    <source>
        <strain evidence="1 2">CC146</strain>
    </source>
</reference>
<dbReference type="Gene3D" id="3.40.50.2000">
    <property type="entry name" value="Glycogen Phosphorylase B"/>
    <property type="match status" value="1"/>
</dbReference>
<evidence type="ECO:0000313" key="2">
    <source>
        <dbReference type="Proteomes" id="UP001240164"/>
    </source>
</evidence>
<evidence type="ECO:0008006" key="3">
    <source>
        <dbReference type="Google" id="ProtNLM"/>
    </source>
</evidence>
<protein>
    <recommendedName>
        <fullName evidence="3">Glycosyltransferase</fullName>
    </recommendedName>
</protein>